<dbReference type="SUPFAM" id="SSF48403">
    <property type="entry name" value="Ankyrin repeat"/>
    <property type="match status" value="1"/>
</dbReference>
<reference evidence="5 6" key="1">
    <citation type="submission" date="2023-02" db="EMBL/GenBank/DDBJ databases">
        <title>Genome sequence of Novosphingobium humi KACC 19094.</title>
        <authorList>
            <person name="Kim S."/>
            <person name="Heo J."/>
            <person name="Kwon S.-W."/>
        </authorList>
    </citation>
    <scope>NUCLEOTIDE SEQUENCE [LARGE SCALE GENOMIC DNA]</scope>
    <source>
        <strain evidence="5 6">KACC 19094</strain>
    </source>
</reference>
<feature type="repeat" description="ANK" evidence="3">
    <location>
        <begin position="142"/>
        <end position="174"/>
    </location>
</feature>
<dbReference type="InterPro" id="IPR036770">
    <property type="entry name" value="Ankyrin_rpt-contain_sf"/>
</dbReference>
<feature type="repeat" description="ANK" evidence="3">
    <location>
        <begin position="242"/>
        <end position="274"/>
    </location>
</feature>
<dbReference type="PROSITE" id="PS50088">
    <property type="entry name" value="ANK_REPEAT"/>
    <property type="match status" value="4"/>
</dbReference>
<evidence type="ECO:0000313" key="6">
    <source>
        <dbReference type="Proteomes" id="UP001218231"/>
    </source>
</evidence>
<sequence>MRKVWLLAALVAAPVQAQELADAIRLGDERGVAASLAQANRPLAYGETPLMLAVSHQDRGAVRALIRAGARVNAVDQDGVGALWLACEMGDAGMIGALLDAGADPRRARSDGATPLHLCARFAPVSVVERMAHGEVDLRDARGQTPLMWAASSGRAEAVSALLRAGASARAVSQGGFTPLLFAVKSGSVAAVSALLAAGADATARGPENTSAAQLAAYQGRWDVLRLLIERGGVDLNERDREGWQLLHRAAAGGDVGLIRLLIARGAAVEGLSGPSHITWVTEANFGVAPPPVPPKAPLLMAAEAGQADAMKALIAAGAKADFVAQDGENLLIAAARSRTLTALDAALAALPKPELVDAKGNSALHVLAGSRPAADLAAMFMAMARAGARPDLANARGATPAKIAAGAQTEVRNAFLAAFPQAQAGQASPAT</sequence>
<feature type="chain" id="PRO_5047313031" evidence="4">
    <location>
        <begin position="18"/>
        <end position="432"/>
    </location>
</feature>
<feature type="repeat" description="ANK" evidence="3">
    <location>
        <begin position="175"/>
        <end position="207"/>
    </location>
</feature>
<dbReference type="InterPro" id="IPR002110">
    <property type="entry name" value="Ankyrin_rpt"/>
</dbReference>
<dbReference type="Gene3D" id="1.25.40.20">
    <property type="entry name" value="Ankyrin repeat-containing domain"/>
    <property type="match status" value="3"/>
</dbReference>
<proteinExistence type="predicted"/>
<dbReference type="EMBL" id="CP117417">
    <property type="protein sequence ID" value="WCT77615.1"/>
    <property type="molecule type" value="Genomic_DNA"/>
</dbReference>
<gene>
    <name evidence="5" type="ORF">PQ457_01135</name>
</gene>
<protein>
    <submittedName>
        <fullName evidence="5">Ankyrin repeat domain-containing protein</fullName>
    </submittedName>
</protein>
<dbReference type="Proteomes" id="UP001218231">
    <property type="component" value="Chromosome"/>
</dbReference>
<evidence type="ECO:0000256" key="3">
    <source>
        <dbReference type="PROSITE-ProRule" id="PRU00023"/>
    </source>
</evidence>
<dbReference type="SMART" id="SM00248">
    <property type="entry name" value="ANK"/>
    <property type="match status" value="10"/>
</dbReference>
<organism evidence="5 6">
    <name type="scientific">Novosphingobium humi</name>
    <dbReference type="NCBI Taxonomy" id="2282397"/>
    <lineage>
        <taxon>Bacteria</taxon>
        <taxon>Pseudomonadati</taxon>
        <taxon>Pseudomonadota</taxon>
        <taxon>Alphaproteobacteria</taxon>
        <taxon>Sphingomonadales</taxon>
        <taxon>Sphingomonadaceae</taxon>
        <taxon>Novosphingobium</taxon>
    </lineage>
</organism>
<dbReference type="RefSeq" id="WP_273617984.1">
    <property type="nucleotide sequence ID" value="NZ_CP117417.1"/>
</dbReference>
<dbReference type="Pfam" id="PF12796">
    <property type="entry name" value="Ank_2"/>
    <property type="match status" value="2"/>
</dbReference>
<feature type="signal peptide" evidence="4">
    <location>
        <begin position="1"/>
        <end position="17"/>
    </location>
</feature>
<keyword evidence="1" id="KW-0677">Repeat</keyword>
<accession>A0ABY7TWH8</accession>
<keyword evidence="2 3" id="KW-0040">ANK repeat</keyword>
<dbReference type="Pfam" id="PF13637">
    <property type="entry name" value="Ank_4"/>
    <property type="match status" value="1"/>
</dbReference>
<dbReference type="PRINTS" id="PR01415">
    <property type="entry name" value="ANKYRIN"/>
</dbReference>
<keyword evidence="4" id="KW-0732">Signal</keyword>
<name>A0ABY7TWH8_9SPHN</name>
<feature type="repeat" description="ANK" evidence="3">
    <location>
        <begin position="45"/>
        <end position="77"/>
    </location>
</feature>
<dbReference type="PROSITE" id="PS50297">
    <property type="entry name" value="ANK_REP_REGION"/>
    <property type="match status" value="4"/>
</dbReference>
<evidence type="ECO:0000256" key="4">
    <source>
        <dbReference type="SAM" id="SignalP"/>
    </source>
</evidence>
<evidence type="ECO:0000256" key="2">
    <source>
        <dbReference type="ARBA" id="ARBA00023043"/>
    </source>
</evidence>
<dbReference type="PANTHER" id="PTHR24198">
    <property type="entry name" value="ANKYRIN REPEAT AND PROTEIN KINASE DOMAIN-CONTAINING PROTEIN"/>
    <property type="match status" value="1"/>
</dbReference>
<evidence type="ECO:0000256" key="1">
    <source>
        <dbReference type="ARBA" id="ARBA00022737"/>
    </source>
</evidence>
<keyword evidence="6" id="KW-1185">Reference proteome</keyword>
<dbReference type="PANTHER" id="PTHR24198:SF165">
    <property type="entry name" value="ANKYRIN REPEAT-CONTAINING PROTEIN-RELATED"/>
    <property type="match status" value="1"/>
</dbReference>
<evidence type="ECO:0000313" key="5">
    <source>
        <dbReference type="EMBL" id="WCT77615.1"/>
    </source>
</evidence>